<gene>
    <name evidence="6" type="ORF">AFI02nite_01580</name>
</gene>
<dbReference type="FunFam" id="1.10.10.10:FF:000001">
    <property type="entry name" value="LysR family transcriptional regulator"/>
    <property type="match status" value="1"/>
</dbReference>
<reference evidence="6 7" key="1">
    <citation type="submission" date="2019-07" db="EMBL/GenBank/DDBJ databases">
        <title>Whole genome shotgun sequence of Aliivibrio fischeri NBRC 101058.</title>
        <authorList>
            <person name="Hosoyama A."/>
            <person name="Uohara A."/>
            <person name="Ohji S."/>
            <person name="Ichikawa N."/>
        </authorList>
    </citation>
    <scope>NUCLEOTIDE SEQUENCE [LARGE SCALE GENOMIC DNA]</scope>
    <source>
        <strain evidence="6 7">NBRC 101058</strain>
    </source>
</reference>
<dbReference type="Pfam" id="PF03466">
    <property type="entry name" value="LysR_substrate"/>
    <property type="match status" value="1"/>
</dbReference>
<dbReference type="PANTHER" id="PTHR30537">
    <property type="entry name" value="HTH-TYPE TRANSCRIPTIONAL REGULATOR"/>
    <property type="match status" value="1"/>
</dbReference>
<keyword evidence="3" id="KW-0238">DNA-binding</keyword>
<dbReference type="PANTHER" id="PTHR30537:SF5">
    <property type="entry name" value="HTH-TYPE TRANSCRIPTIONAL ACTIVATOR TTDR-RELATED"/>
    <property type="match status" value="1"/>
</dbReference>
<dbReference type="Gene3D" id="3.40.190.290">
    <property type="match status" value="1"/>
</dbReference>
<dbReference type="Pfam" id="PF00126">
    <property type="entry name" value="HTH_1"/>
    <property type="match status" value="1"/>
</dbReference>
<dbReference type="GO" id="GO:0003700">
    <property type="term" value="F:DNA-binding transcription factor activity"/>
    <property type="evidence" value="ECO:0007669"/>
    <property type="project" value="InterPro"/>
</dbReference>
<dbReference type="PROSITE" id="PS50931">
    <property type="entry name" value="HTH_LYSR"/>
    <property type="match status" value="1"/>
</dbReference>
<dbReference type="AlphaFoldDB" id="A0A510UC27"/>
<sequence>MYENHKSLPSFDDIYLFVLVVRHKGISAAAQFSGLQRSKVSRRLQELEKALGHQLLIRTTRSIELTKQGEWLYQQASNPINTLVDASLLMRDHHVTPRGTLRVAIPPALGMTEVFSTLIEKYIEENTEVKLEIEHHVQSLDLRRSNIDLQILPSYIEPLHDDYIQQRLIQIPYSMVASLNYLRVNGHPDNVTQLDQFHLLASRYNKSLLPQGLNYQLFSDDLNLLQKLAISGKGIALLPSILIEENIKQGSLVEVLPRKSFTDLTITLIYPTPHYLPEKTRSMVNLFRETFSDLP</sequence>
<dbReference type="InterPro" id="IPR036388">
    <property type="entry name" value="WH-like_DNA-bd_sf"/>
</dbReference>
<protein>
    <submittedName>
        <fullName evidence="6">LysR family transcriptional regulator</fullName>
    </submittedName>
</protein>
<dbReference type="SUPFAM" id="SSF46785">
    <property type="entry name" value="Winged helix' DNA-binding domain"/>
    <property type="match status" value="1"/>
</dbReference>
<organism evidence="6 7">
    <name type="scientific">Aliivibrio fischeri</name>
    <name type="common">Vibrio fischeri</name>
    <dbReference type="NCBI Taxonomy" id="668"/>
    <lineage>
        <taxon>Bacteria</taxon>
        <taxon>Pseudomonadati</taxon>
        <taxon>Pseudomonadota</taxon>
        <taxon>Gammaproteobacteria</taxon>
        <taxon>Vibrionales</taxon>
        <taxon>Vibrionaceae</taxon>
        <taxon>Aliivibrio</taxon>
    </lineage>
</organism>
<dbReference type="EMBL" id="BJTZ01000001">
    <property type="protein sequence ID" value="GEK12122.1"/>
    <property type="molecule type" value="Genomic_DNA"/>
</dbReference>
<dbReference type="SUPFAM" id="SSF53850">
    <property type="entry name" value="Periplasmic binding protein-like II"/>
    <property type="match status" value="1"/>
</dbReference>
<evidence type="ECO:0000259" key="5">
    <source>
        <dbReference type="PROSITE" id="PS50931"/>
    </source>
</evidence>
<evidence type="ECO:0000256" key="4">
    <source>
        <dbReference type="ARBA" id="ARBA00023163"/>
    </source>
</evidence>
<dbReference type="RefSeq" id="WP_146860707.1">
    <property type="nucleotide sequence ID" value="NZ_BJTZ01000001.1"/>
</dbReference>
<feature type="domain" description="HTH lysR-type" evidence="5">
    <location>
        <begin position="9"/>
        <end position="66"/>
    </location>
</feature>
<proteinExistence type="inferred from homology"/>
<name>A0A510UC27_ALIFS</name>
<keyword evidence="4" id="KW-0804">Transcription</keyword>
<dbReference type="InterPro" id="IPR000847">
    <property type="entry name" value="LysR_HTH_N"/>
</dbReference>
<dbReference type="Gene3D" id="1.10.10.10">
    <property type="entry name" value="Winged helix-like DNA-binding domain superfamily/Winged helix DNA-binding domain"/>
    <property type="match status" value="1"/>
</dbReference>
<evidence type="ECO:0000313" key="7">
    <source>
        <dbReference type="Proteomes" id="UP000321787"/>
    </source>
</evidence>
<dbReference type="InterPro" id="IPR005119">
    <property type="entry name" value="LysR_subst-bd"/>
</dbReference>
<dbReference type="Proteomes" id="UP000321787">
    <property type="component" value="Unassembled WGS sequence"/>
</dbReference>
<comment type="similarity">
    <text evidence="1">Belongs to the LysR transcriptional regulatory family.</text>
</comment>
<dbReference type="GO" id="GO:0006351">
    <property type="term" value="P:DNA-templated transcription"/>
    <property type="evidence" value="ECO:0007669"/>
    <property type="project" value="TreeGrafter"/>
</dbReference>
<evidence type="ECO:0000256" key="3">
    <source>
        <dbReference type="ARBA" id="ARBA00023125"/>
    </source>
</evidence>
<dbReference type="InterPro" id="IPR036390">
    <property type="entry name" value="WH_DNA-bd_sf"/>
</dbReference>
<evidence type="ECO:0000256" key="2">
    <source>
        <dbReference type="ARBA" id="ARBA00023015"/>
    </source>
</evidence>
<keyword evidence="2" id="KW-0805">Transcription regulation</keyword>
<comment type="caution">
    <text evidence="6">The sequence shown here is derived from an EMBL/GenBank/DDBJ whole genome shotgun (WGS) entry which is preliminary data.</text>
</comment>
<evidence type="ECO:0000313" key="6">
    <source>
        <dbReference type="EMBL" id="GEK12122.1"/>
    </source>
</evidence>
<evidence type="ECO:0000256" key="1">
    <source>
        <dbReference type="ARBA" id="ARBA00009437"/>
    </source>
</evidence>
<dbReference type="InterPro" id="IPR058163">
    <property type="entry name" value="LysR-type_TF_proteobact-type"/>
</dbReference>
<accession>A0A510UC27</accession>
<dbReference type="GO" id="GO:0043565">
    <property type="term" value="F:sequence-specific DNA binding"/>
    <property type="evidence" value="ECO:0007669"/>
    <property type="project" value="TreeGrafter"/>
</dbReference>